<comment type="caution">
    <text evidence="4">The sequence shown here is derived from an EMBL/GenBank/DDBJ whole genome shotgun (WGS) entry which is preliminary data.</text>
</comment>
<evidence type="ECO:0000259" key="3">
    <source>
        <dbReference type="Pfam" id="PF17746"/>
    </source>
</evidence>
<proteinExistence type="inferred from homology"/>
<evidence type="ECO:0000256" key="1">
    <source>
        <dbReference type="HAMAP-Rule" id="MF_00095"/>
    </source>
</evidence>
<dbReference type="HAMAP" id="MF_00095">
    <property type="entry name" value="SfsA"/>
    <property type="match status" value="1"/>
</dbReference>
<evidence type="ECO:0000259" key="2">
    <source>
        <dbReference type="Pfam" id="PF03749"/>
    </source>
</evidence>
<feature type="domain" description="Sugar fermentation stimulation protein C-terminal" evidence="2">
    <location>
        <begin position="84"/>
        <end position="224"/>
    </location>
</feature>
<dbReference type="EMBL" id="RBWY01000005">
    <property type="protein sequence ID" value="RKS84539.1"/>
    <property type="molecule type" value="Genomic_DNA"/>
</dbReference>
<dbReference type="InterPro" id="IPR041465">
    <property type="entry name" value="SfsA_N"/>
</dbReference>
<dbReference type="OrthoDB" id="9802365at2"/>
<dbReference type="Pfam" id="PF03749">
    <property type="entry name" value="SfsA"/>
    <property type="match status" value="1"/>
</dbReference>
<accession>A0A495RAV8</accession>
<dbReference type="PANTHER" id="PTHR30545:SF2">
    <property type="entry name" value="SUGAR FERMENTATION STIMULATION PROTEIN A"/>
    <property type="match status" value="1"/>
</dbReference>
<dbReference type="FunFam" id="2.40.50.580:FF:000001">
    <property type="entry name" value="Sugar fermentation stimulation protein A"/>
    <property type="match status" value="1"/>
</dbReference>
<organism evidence="4 5">
    <name type="scientific">Orbus hercynius</name>
    <dbReference type="NCBI Taxonomy" id="593135"/>
    <lineage>
        <taxon>Bacteria</taxon>
        <taxon>Pseudomonadati</taxon>
        <taxon>Pseudomonadota</taxon>
        <taxon>Gammaproteobacteria</taxon>
        <taxon>Orbales</taxon>
        <taxon>Orbaceae</taxon>
        <taxon>Orbus</taxon>
    </lineage>
</organism>
<dbReference type="Proteomes" id="UP000278542">
    <property type="component" value="Unassembled WGS sequence"/>
</dbReference>
<dbReference type="FunFam" id="3.40.1350.60:FF:000001">
    <property type="entry name" value="Sugar fermentation stimulation protein A"/>
    <property type="match status" value="1"/>
</dbReference>
<protein>
    <recommendedName>
        <fullName evidence="1">Sugar fermentation stimulation protein homolog</fullName>
    </recommendedName>
</protein>
<name>A0A495RAV8_9GAMM</name>
<evidence type="ECO:0000313" key="5">
    <source>
        <dbReference type="Proteomes" id="UP000278542"/>
    </source>
</evidence>
<dbReference type="NCBIfam" id="TIGR00230">
    <property type="entry name" value="sfsA"/>
    <property type="match status" value="1"/>
</dbReference>
<sequence length="236" mass="26746">MLFSSQLQSGILIQRYKRFLADIMLSDGQIITIHCANTGAMTGCANSGDIVWYSTSTNPKRKLAYSWELTYTKARHWICVNTIRANSIVKEAITAHRLAEFVQYEQIFSEVKYGQENSRIDLLLEDSQHNRCYIEVKSVTLHEPNSVKGYFPDAVTTRGQKHLRELTLMAQQGQRAVVCFLVLHSGIQTFSPATHIDPSYCRLLVEAMKQGVEIRCYNTHISTSGIELNQAIPIMV</sequence>
<dbReference type="GO" id="GO:0003677">
    <property type="term" value="F:DNA binding"/>
    <property type="evidence" value="ECO:0007669"/>
    <property type="project" value="InterPro"/>
</dbReference>
<dbReference type="Gene3D" id="2.40.50.580">
    <property type="match status" value="1"/>
</dbReference>
<comment type="similarity">
    <text evidence="1">Belongs to the SfsA family.</text>
</comment>
<dbReference type="InterPro" id="IPR005224">
    <property type="entry name" value="SfsA"/>
</dbReference>
<feature type="domain" description="SfsA N-terminal OB" evidence="3">
    <location>
        <begin position="13"/>
        <end position="80"/>
    </location>
</feature>
<dbReference type="PANTHER" id="PTHR30545">
    <property type="entry name" value="SUGAR FERMENTATION STIMULATION PROTEIN A"/>
    <property type="match status" value="1"/>
</dbReference>
<keyword evidence="5" id="KW-1185">Reference proteome</keyword>
<dbReference type="InterPro" id="IPR040452">
    <property type="entry name" value="SfsA_C"/>
</dbReference>
<dbReference type="CDD" id="cd22359">
    <property type="entry name" value="SfsA-like_bacterial"/>
    <property type="match status" value="1"/>
</dbReference>
<dbReference type="AlphaFoldDB" id="A0A495RAV8"/>
<reference evidence="4 5" key="1">
    <citation type="submission" date="2018-10" db="EMBL/GenBank/DDBJ databases">
        <title>Genomic Encyclopedia of Type Strains, Phase IV (KMG-IV): sequencing the most valuable type-strain genomes for metagenomic binning, comparative biology and taxonomic classification.</title>
        <authorList>
            <person name="Goeker M."/>
        </authorList>
    </citation>
    <scope>NUCLEOTIDE SEQUENCE [LARGE SCALE GENOMIC DNA]</scope>
    <source>
        <strain evidence="4 5">DSM 22228</strain>
    </source>
</reference>
<dbReference type="Pfam" id="PF17746">
    <property type="entry name" value="SfsA_N"/>
    <property type="match status" value="1"/>
</dbReference>
<dbReference type="Gene3D" id="3.40.1350.60">
    <property type="match status" value="1"/>
</dbReference>
<gene>
    <name evidence="1" type="primary">sfsA</name>
    <name evidence="4" type="ORF">DES39_2098</name>
</gene>
<dbReference type="RefSeq" id="WP_121145887.1">
    <property type="nucleotide sequence ID" value="NZ_RBWY01000005.1"/>
</dbReference>
<evidence type="ECO:0000313" key="4">
    <source>
        <dbReference type="EMBL" id="RKS84539.1"/>
    </source>
</evidence>